<keyword evidence="1" id="KW-1133">Transmembrane helix</keyword>
<keyword evidence="1" id="KW-0472">Membrane</keyword>
<keyword evidence="3" id="KW-1185">Reference proteome</keyword>
<accession>A0AAV9XJJ0</accession>
<keyword evidence="1" id="KW-0812">Transmembrane</keyword>
<gene>
    <name evidence="2" type="ORF">TWF694_007898</name>
</gene>
<name>A0AAV9XJJ0_9PEZI</name>
<protein>
    <submittedName>
        <fullName evidence="2">Uncharacterized protein</fullName>
    </submittedName>
</protein>
<feature type="transmembrane region" description="Helical" evidence="1">
    <location>
        <begin position="12"/>
        <end position="29"/>
    </location>
</feature>
<proteinExistence type="predicted"/>
<dbReference type="PANTHER" id="PTHR36205">
    <property type="entry name" value="CHROMOSOME 19, WHOLE GENOME SHOTGUN SEQUENCE"/>
    <property type="match status" value="1"/>
</dbReference>
<dbReference type="Pfam" id="PF11885">
    <property type="entry name" value="DUF3405"/>
    <property type="match status" value="1"/>
</dbReference>
<dbReference type="Proteomes" id="UP001365542">
    <property type="component" value="Unassembled WGS sequence"/>
</dbReference>
<comment type="caution">
    <text evidence="2">The sequence shown here is derived from an EMBL/GenBank/DDBJ whole genome shotgun (WGS) entry which is preliminary data.</text>
</comment>
<organism evidence="2 3">
    <name type="scientific">Orbilia ellipsospora</name>
    <dbReference type="NCBI Taxonomy" id="2528407"/>
    <lineage>
        <taxon>Eukaryota</taxon>
        <taxon>Fungi</taxon>
        <taxon>Dikarya</taxon>
        <taxon>Ascomycota</taxon>
        <taxon>Pezizomycotina</taxon>
        <taxon>Orbiliomycetes</taxon>
        <taxon>Orbiliales</taxon>
        <taxon>Orbiliaceae</taxon>
        <taxon>Orbilia</taxon>
    </lineage>
</organism>
<dbReference type="AlphaFoldDB" id="A0AAV9XJJ0"/>
<evidence type="ECO:0000256" key="1">
    <source>
        <dbReference type="SAM" id="Phobius"/>
    </source>
</evidence>
<dbReference type="EMBL" id="JAVHJO010000003">
    <property type="protein sequence ID" value="KAK6542131.1"/>
    <property type="molecule type" value="Genomic_DNA"/>
</dbReference>
<dbReference type="InterPro" id="IPR021822">
    <property type="entry name" value="DUF3405"/>
</dbReference>
<evidence type="ECO:0000313" key="2">
    <source>
        <dbReference type="EMBL" id="KAK6542131.1"/>
    </source>
</evidence>
<reference evidence="2 3" key="1">
    <citation type="submission" date="2019-10" db="EMBL/GenBank/DDBJ databases">
        <authorList>
            <person name="Palmer J.M."/>
        </authorList>
    </citation>
    <scope>NUCLEOTIDE SEQUENCE [LARGE SCALE GENOMIC DNA]</scope>
    <source>
        <strain evidence="2 3">TWF694</strain>
    </source>
</reference>
<sequence length="427" mass="49635">MSVPVPRTIRSAAPVLAFIFVAVLVIQVYRSPDYKLIPGYPMLTPFYFEPPEASVLHSVIRGDNVAWTMDNETAWHSVGRHPNQPECWTFEDRFGAYKNLSLEMAAAISNNNKKNRSKKAIILRLGGGNDANGKSAWKSQFIWHVRSLVMEAGYLAGYDVLIFVHLDLNEEDRNAWLQRLPKELQPLVQTFSTRQLKEWIRGGQFKNVYEHNHIPIQMFMEKNPQYDFVYSIENDVRLIGRWDTFLADVDTEYSFHRKYQKSDQNMSSIPDLVSFQSISQPPSDWVWYKEKEDQKCVKHFGGKDNILFSLGAVWGWSRQLTDSLTKLNTEGFNCYFEYFAPTVARWANLTSFFYQHPLYCPNRDSPSERHTINPDKLGKNDPRLVQSSKVPVGCTYYFINIHSQPFWDTWYQNPRACRPPALVHPVK</sequence>
<dbReference type="PANTHER" id="PTHR36205:SF2">
    <property type="entry name" value="MAJOR FACILITATOR SUPERFAMILY TRANSPORTER"/>
    <property type="match status" value="1"/>
</dbReference>
<evidence type="ECO:0000313" key="3">
    <source>
        <dbReference type="Proteomes" id="UP001365542"/>
    </source>
</evidence>